<organism evidence="1 2">
    <name type="scientific">Paramecium primaurelia</name>
    <dbReference type="NCBI Taxonomy" id="5886"/>
    <lineage>
        <taxon>Eukaryota</taxon>
        <taxon>Sar</taxon>
        <taxon>Alveolata</taxon>
        <taxon>Ciliophora</taxon>
        <taxon>Intramacronucleata</taxon>
        <taxon>Oligohymenophorea</taxon>
        <taxon>Peniculida</taxon>
        <taxon>Parameciidae</taxon>
        <taxon>Paramecium</taxon>
    </lineage>
</organism>
<dbReference type="Proteomes" id="UP000688137">
    <property type="component" value="Unassembled WGS sequence"/>
</dbReference>
<dbReference type="AlphaFoldDB" id="A0A8S1LDW9"/>
<protein>
    <submittedName>
        <fullName evidence="1">Uncharacterized protein</fullName>
    </submittedName>
</protein>
<name>A0A8S1LDW9_PARPR</name>
<reference evidence="1" key="1">
    <citation type="submission" date="2021-01" db="EMBL/GenBank/DDBJ databases">
        <authorList>
            <consortium name="Genoscope - CEA"/>
            <person name="William W."/>
        </authorList>
    </citation>
    <scope>NUCLEOTIDE SEQUENCE</scope>
</reference>
<keyword evidence="2" id="KW-1185">Reference proteome</keyword>
<sequence>MKSNSLSSYKIPNSLSPPNFSKQLIFQQKQLCLSKVRKQMQNVNDPFNSTQISKALRNLETQEQRKKLLDSIIKLRESKKIEDEKLKQFQMQKLWEKANHTNSKKLNTDYFYHRDLDDFESIKQQRFRFESERIENFYMRNEGNHHNLHRISSLNCLTTEFVNQRKVVQQTTRRTRKHLTAFQNKPRDLNRYTPIINET</sequence>
<evidence type="ECO:0000313" key="1">
    <source>
        <dbReference type="EMBL" id="CAD8065767.1"/>
    </source>
</evidence>
<comment type="caution">
    <text evidence="1">The sequence shown here is derived from an EMBL/GenBank/DDBJ whole genome shotgun (WGS) entry which is preliminary data.</text>
</comment>
<proteinExistence type="predicted"/>
<gene>
    <name evidence="1" type="ORF">PPRIM_AZ9-3.1.T0380064</name>
</gene>
<dbReference type="EMBL" id="CAJJDM010000037">
    <property type="protein sequence ID" value="CAD8065767.1"/>
    <property type="molecule type" value="Genomic_DNA"/>
</dbReference>
<accession>A0A8S1LDW9</accession>
<evidence type="ECO:0000313" key="2">
    <source>
        <dbReference type="Proteomes" id="UP000688137"/>
    </source>
</evidence>
<dbReference type="OMA" id="WEKANHT"/>